<dbReference type="SUPFAM" id="SSF47336">
    <property type="entry name" value="ACP-like"/>
    <property type="match status" value="1"/>
</dbReference>
<evidence type="ECO:0000259" key="4">
    <source>
        <dbReference type="PROSITE" id="PS50075"/>
    </source>
</evidence>
<proteinExistence type="predicted"/>
<dbReference type="Gene3D" id="1.10.1200.10">
    <property type="entry name" value="ACP-like"/>
    <property type="match status" value="1"/>
</dbReference>
<keyword evidence="3" id="KW-0436">Ligase</keyword>
<evidence type="ECO:0000256" key="2">
    <source>
        <dbReference type="ARBA" id="ARBA00022553"/>
    </source>
</evidence>
<protein>
    <submittedName>
        <fullName evidence="5">Phosphopantetheine-binding protein</fullName>
    </submittedName>
</protein>
<dbReference type="Gene3D" id="3.30.300.30">
    <property type="match status" value="1"/>
</dbReference>
<dbReference type="SUPFAM" id="SSF56801">
    <property type="entry name" value="Acetyl-CoA synthetase-like"/>
    <property type="match status" value="1"/>
</dbReference>
<evidence type="ECO:0000256" key="3">
    <source>
        <dbReference type="ARBA" id="ARBA00022598"/>
    </source>
</evidence>
<keyword evidence="6" id="KW-1185">Reference proteome</keyword>
<dbReference type="PANTHER" id="PTHR45527:SF10">
    <property type="entry name" value="PYOCHELIN SYNTHASE PCHF"/>
    <property type="match status" value="1"/>
</dbReference>
<dbReference type="Proteomes" id="UP001589627">
    <property type="component" value="Unassembled WGS sequence"/>
</dbReference>
<sequence>SGRVPEYMVPQRVLVLDAIPLTPNGKVDRRGLRALAEPAAPAADDEGHASELESAVARIWARVLDIERPGRAAEYFGLGGDSVLATRVVTAIREELEAPAMSVRLLLREKTVAAVAAALRAAEPRPSRLDRVAALFCEIDELSDDEVYAALAEDPSDPTTEA</sequence>
<dbReference type="Pfam" id="PF00550">
    <property type="entry name" value="PP-binding"/>
    <property type="match status" value="1"/>
</dbReference>
<dbReference type="PROSITE" id="PS00012">
    <property type="entry name" value="PHOSPHOPANTETHEINE"/>
    <property type="match status" value="1"/>
</dbReference>
<feature type="non-terminal residue" evidence="5">
    <location>
        <position position="1"/>
    </location>
</feature>
<reference evidence="5 6" key="1">
    <citation type="submission" date="2024-09" db="EMBL/GenBank/DDBJ databases">
        <authorList>
            <person name="Sun Q."/>
            <person name="Mori K."/>
        </authorList>
    </citation>
    <scope>NUCLEOTIDE SEQUENCE [LARGE SCALE GENOMIC DNA]</scope>
    <source>
        <strain evidence="5 6">TBRC 0563</strain>
    </source>
</reference>
<dbReference type="InterPro" id="IPR006162">
    <property type="entry name" value="Ppantetheine_attach_site"/>
</dbReference>
<dbReference type="PROSITE" id="PS50075">
    <property type="entry name" value="CARRIER"/>
    <property type="match status" value="1"/>
</dbReference>
<gene>
    <name evidence="5" type="ORF">ACFFNX_44855</name>
</gene>
<keyword evidence="1" id="KW-0596">Phosphopantetheine</keyword>
<evidence type="ECO:0000256" key="1">
    <source>
        <dbReference type="ARBA" id="ARBA00022450"/>
    </source>
</evidence>
<accession>A0ABV5YZ98</accession>
<keyword evidence="2" id="KW-0597">Phosphoprotein</keyword>
<dbReference type="InterPro" id="IPR036736">
    <property type="entry name" value="ACP-like_sf"/>
</dbReference>
<dbReference type="PANTHER" id="PTHR45527">
    <property type="entry name" value="NONRIBOSOMAL PEPTIDE SYNTHETASE"/>
    <property type="match status" value="1"/>
</dbReference>
<dbReference type="InterPro" id="IPR045851">
    <property type="entry name" value="AMP-bd_C_sf"/>
</dbReference>
<organism evidence="5 6">
    <name type="scientific">Actinoallomurus acaciae</name>
    <dbReference type="NCBI Taxonomy" id="502577"/>
    <lineage>
        <taxon>Bacteria</taxon>
        <taxon>Bacillati</taxon>
        <taxon>Actinomycetota</taxon>
        <taxon>Actinomycetes</taxon>
        <taxon>Streptosporangiales</taxon>
        <taxon>Thermomonosporaceae</taxon>
        <taxon>Actinoallomurus</taxon>
    </lineage>
</organism>
<dbReference type="InterPro" id="IPR009081">
    <property type="entry name" value="PP-bd_ACP"/>
</dbReference>
<evidence type="ECO:0000313" key="6">
    <source>
        <dbReference type="Proteomes" id="UP001589627"/>
    </source>
</evidence>
<name>A0ABV5YZ98_9ACTN</name>
<evidence type="ECO:0000313" key="5">
    <source>
        <dbReference type="EMBL" id="MFB9839297.1"/>
    </source>
</evidence>
<feature type="domain" description="Carrier" evidence="4">
    <location>
        <begin position="47"/>
        <end position="123"/>
    </location>
</feature>
<comment type="caution">
    <text evidence="5">The sequence shown here is derived from an EMBL/GenBank/DDBJ whole genome shotgun (WGS) entry which is preliminary data.</text>
</comment>
<dbReference type="EMBL" id="JBHLZP010000682">
    <property type="protein sequence ID" value="MFB9839297.1"/>
    <property type="molecule type" value="Genomic_DNA"/>
</dbReference>
<dbReference type="RefSeq" id="WP_378212382.1">
    <property type="nucleotide sequence ID" value="NZ_JBHLZP010000682.1"/>
</dbReference>